<evidence type="ECO:0000313" key="1">
    <source>
        <dbReference type="EMBL" id="KAG5634375.1"/>
    </source>
</evidence>
<evidence type="ECO:0000313" key="2">
    <source>
        <dbReference type="Proteomes" id="UP000717328"/>
    </source>
</evidence>
<protein>
    <recommendedName>
        <fullName evidence="3">Fungal-type protein kinase domain-containing protein</fullName>
    </recommendedName>
</protein>
<reference evidence="1" key="2">
    <citation type="submission" date="2021-10" db="EMBL/GenBank/DDBJ databases">
        <title>Phylogenomics reveals ancestral predisposition of the termite-cultivated fungus Termitomyces towards a domesticated lifestyle.</title>
        <authorList>
            <person name="Auxier B."/>
            <person name="Grum-Grzhimaylo A."/>
            <person name="Cardenas M.E."/>
            <person name="Lodge J.D."/>
            <person name="Laessoe T."/>
            <person name="Pedersen O."/>
            <person name="Smith M.E."/>
            <person name="Kuyper T.W."/>
            <person name="Franco-Molano E.A."/>
            <person name="Baroni T.J."/>
            <person name="Aanen D.K."/>
        </authorList>
    </citation>
    <scope>NUCLEOTIDE SEQUENCE</scope>
    <source>
        <strain evidence="1">D49</strain>
    </source>
</reference>
<evidence type="ECO:0008006" key="3">
    <source>
        <dbReference type="Google" id="ProtNLM"/>
    </source>
</evidence>
<proteinExistence type="predicted"/>
<reference evidence="1" key="1">
    <citation type="submission" date="2021-02" db="EMBL/GenBank/DDBJ databases">
        <authorList>
            <person name="Nieuwenhuis M."/>
            <person name="Van De Peppel L.J.J."/>
        </authorList>
    </citation>
    <scope>NUCLEOTIDE SEQUENCE</scope>
    <source>
        <strain evidence="1">D49</strain>
    </source>
</reference>
<accession>A0A9P7FS55</accession>
<gene>
    <name evidence="1" type="ORF">H0H81_002179</name>
</gene>
<dbReference type="AlphaFoldDB" id="A0A9P7FS55"/>
<dbReference type="OrthoDB" id="3020645at2759"/>
<dbReference type="Proteomes" id="UP000717328">
    <property type="component" value="Unassembled WGS sequence"/>
</dbReference>
<sequence>MDHHSVHTVQDDMESFVYVVLYIGLRYLEHNKPREALYIMSEIFDHEIFDSDGRCTGGENKKFMITLLGKLGRDFHLACQPLDQWLRIILKMLQEWIEYVAPLEPVVLKRSFVYLKAKIPATLKPRPPVESLSLYDHKEMANLFAAALDPSTVWPLDDAANDCLPGLLAAQRAWQVFE</sequence>
<keyword evidence="2" id="KW-1185">Reference proteome</keyword>
<dbReference type="EMBL" id="JABCKI010006443">
    <property type="protein sequence ID" value="KAG5634375.1"/>
    <property type="molecule type" value="Genomic_DNA"/>
</dbReference>
<organism evidence="1 2">
    <name type="scientific">Sphagnurus paluster</name>
    <dbReference type="NCBI Taxonomy" id="117069"/>
    <lineage>
        <taxon>Eukaryota</taxon>
        <taxon>Fungi</taxon>
        <taxon>Dikarya</taxon>
        <taxon>Basidiomycota</taxon>
        <taxon>Agaricomycotina</taxon>
        <taxon>Agaricomycetes</taxon>
        <taxon>Agaricomycetidae</taxon>
        <taxon>Agaricales</taxon>
        <taxon>Tricholomatineae</taxon>
        <taxon>Lyophyllaceae</taxon>
        <taxon>Sphagnurus</taxon>
    </lineage>
</organism>
<name>A0A9P7FS55_9AGAR</name>
<comment type="caution">
    <text evidence="1">The sequence shown here is derived from an EMBL/GenBank/DDBJ whole genome shotgun (WGS) entry which is preliminary data.</text>
</comment>